<dbReference type="FunFam" id="3.30.70.270:FF:000001">
    <property type="entry name" value="Diguanylate cyclase domain protein"/>
    <property type="match status" value="1"/>
</dbReference>
<dbReference type="InterPro" id="IPR000160">
    <property type="entry name" value="GGDEF_dom"/>
</dbReference>
<dbReference type="Proteomes" id="UP000198538">
    <property type="component" value="Unassembled WGS sequence"/>
</dbReference>
<protein>
    <submittedName>
        <fullName evidence="2">Diguanylate cyclase (GGDEF) domain-containing protein</fullName>
    </submittedName>
</protein>
<evidence type="ECO:0000313" key="2">
    <source>
        <dbReference type="EMBL" id="SCZ02052.1"/>
    </source>
</evidence>
<dbReference type="SMART" id="SM00065">
    <property type="entry name" value="GAF"/>
    <property type="match status" value="1"/>
</dbReference>
<dbReference type="InterPro" id="IPR003018">
    <property type="entry name" value="GAF"/>
</dbReference>
<dbReference type="InterPro" id="IPR050469">
    <property type="entry name" value="Diguanylate_Cyclase"/>
</dbReference>
<dbReference type="InterPro" id="IPR029016">
    <property type="entry name" value="GAF-like_dom_sf"/>
</dbReference>
<reference evidence="3" key="1">
    <citation type="submission" date="2016-10" db="EMBL/GenBank/DDBJ databases">
        <authorList>
            <person name="Varghese N."/>
            <person name="Submissions S."/>
        </authorList>
    </citation>
    <scope>NUCLEOTIDE SEQUENCE [LARGE SCALE GENOMIC DNA]</scope>
    <source>
        <strain evidence="3">BL9</strain>
    </source>
</reference>
<dbReference type="Pfam" id="PF13185">
    <property type="entry name" value="GAF_2"/>
    <property type="match status" value="1"/>
</dbReference>
<dbReference type="InterPro" id="IPR043128">
    <property type="entry name" value="Rev_trsase/Diguanyl_cyclase"/>
</dbReference>
<gene>
    <name evidence="2" type="ORF">SAMN05720606_11643</name>
</gene>
<dbReference type="SUPFAM" id="SSF55781">
    <property type="entry name" value="GAF domain-like"/>
    <property type="match status" value="2"/>
</dbReference>
<dbReference type="Pfam" id="PF00990">
    <property type="entry name" value="GGDEF"/>
    <property type="match status" value="1"/>
</dbReference>
<keyword evidence="3" id="KW-1185">Reference proteome</keyword>
<dbReference type="GO" id="GO:0005886">
    <property type="term" value="C:plasma membrane"/>
    <property type="evidence" value="ECO:0007669"/>
    <property type="project" value="TreeGrafter"/>
</dbReference>
<dbReference type="RefSeq" id="WP_090923665.1">
    <property type="nucleotide sequence ID" value="NZ_FMVM01000016.1"/>
</dbReference>
<dbReference type="GO" id="GO:0043709">
    <property type="term" value="P:cell adhesion involved in single-species biofilm formation"/>
    <property type="evidence" value="ECO:0007669"/>
    <property type="project" value="TreeGrafter"/>
</dbReference>
<dbReference type="Gene3D" id="3.30.70.270">
    <property type="match status" value="1"/>
</dbReference>
<dbReference type="PROSITE" id="PS50887">
    <property type="entry name" value="GGDEF"/>
    <property type="match status" value="1"/>
</dbReference>
<dbReference type="GO" id="GO:1902201">
    <property type="term" value="P:negative regulation of bacterial-type flagellum-dependent cell motility"/>
    <property type="evidence" value="ECO:0007669"/>
    <property type="project" value="TreeGrafter"/>
</dbReference>
<dbReference type="SUPFAM" id="SSF55073">
    <property type="entry name" value="Nucleotide cyclase"/>
    <property type="match status" value="1"/>
</dbReference>
<proteinExistence type="predicted"/>
<evidence type="ECO:0000259" key="1">
    <source>
        <dbReference type="PROSITE" id="PS50887"/>
    </source>
</evidence>
<feature type="domain" description="GGDEF" evidence="1">
    <location>
        <begin position="530"/>
        <end position="659"/>
    </location>
</feature>
<dbReference type="InterPro" id="IPR029787">
    <property type="entry name" value="Nucleotide_cyclase"/>
</dbReference>
<sequence>MLEHLRSLPTSLKLRSAGDSTSFTVLPSHDDHALWMQKMDITPFDFSYLSSLLGQAFTDWTNQKDSVPSGPIAAYSVWNTEGECIGEDSGQITDSDINVRSMVLECAEKEQTLSRRGISKHGEYLLIAEPLFSRINKDIFAVFVALVFESHRSETSEAVVRSEALHYHTCFYRRFEYIFMTDLLHSHEQTAREEHRRSILFQIVQRMHDKMDVGAILDEVFVSMDYLYPSTHIMLYMSQDQRSFNPRIKPLLIQERGEDICVRSFMEGRLIVSRSDELDKRIIEVGLPLKGKQGIYGVFHIEMNEELMEDSDLQLIAMMADTAGTAFENAKLHEQSHMLIQELRVINDLTQRLNKSLQLMEIYQFSEQEFKNIFQADFCCILQLNDSTNRFEVMATNVKEIRQRTYPMDSGIAGYMYQTEEPLIISDYTQFDKVTSSFMELTGAMSLIAAPIRVDGQVKSAILLAHVREHFFSYENYRLLQMLSIHLGLALTNATLHAEVRRLANLDMLTGLYVRHYLDNIIHERQAHDYCGSLVVVDIDQFKQVNDTFGHQTGDQVLKQVSDIVTSSVRPEDICARWGGEELAIYMPQIGIQQALVYAERIRTRVEAETRPSVTVSSGIAEWNWMDEKVSVESLFYRADMALYSAKNGGRNRIVIEEQEGIR</sequence>
<dbReference type="EMBL" id="FMVM01000016">
    <property type="protein sequence ID" value="SCZ02052.1"/>
    <property type="molecule type" value="Genomic_DNA"/>
</dbReference>
<dbReference type="PANTHER" id="PTHR45138:SF9">
    <property type="entry name" value="DIGUANYLATE CYCLASE DGCM-RELATED"/>
    <property type="match status" value="1"/>
</dbReference>
<evidence type="ECO:0000313" key="3">
    <source>
        <dbReference type="Proteomes" id="UP000198538"/>
    </source>
</evidence>
<dbReference type="CDD" id="cd01949">
    <property type="entry name" value="GGDEF"/>
    <property type="match status" value="1"/>
</dbReference>
<dbReference type="GO" id="GO:0052621">
    <property type="term" value="F:diguanylate cyclase activity"/>
    <property type="evidence" value="ECO:0007669"/>
    <property type="project" value="TreeGrafter"/>
</dbReference>
<dbReference type="SMART" id="SM00267">
    <property type="entry name" value="GGDEF"/>
    <property type="match status" value="1"/>
</dbReference>
<name>A0A1G5KNA2_9BACL</name>
<dbReference type="AlphaFoldDB" id="A0A1G5KNA2"/>
<dbReference type="Gene3D" id="3.30.450.40">
    <property type="match status" value="2"/>
</dbReference>
<accession>A0A1G5KNA2</accession>
<dbReference type="NCBIfam" id="TIGR00254">
    <property type="entry name" value="GGDEF"/>
    <property type="match status" value="1"/>
</dbReference>
<dbReference type="STRING" id="582692.SAMN05720606_11643"/>
<dbReference type="PANTHER" id="PTHR45138">
    <property type="entry name" value="REGULATORY COMPONENTS OF SENSORY TRANSDUCTION SYSTEM"/>
    <property type="match status" value="1"/>
</dbReference>
<organism evidence="2 3">
    <name type="scientific">Paenibacillus polysaccharolyticus</name>
    <dbReference type="NCBI Taxonomy" id="582692"/>
    <lineage>
        <taxon>Bacteria</taxon>
        <taxon>Bacillati</taxon>
        <taxon>Bacillota</taxon>
        <taxon>Bacilli</taxon>
        <taxon>Bacillales</taxon>
        <taxon>Paenibacillaceae</taxon>
        <taxon>Paenibacillus</taxon>
    </lineage>
</organism>